<name>A0A2V0PEZ8_9CHLO</name>
<dbReference type="STRING" id="307507.A0A2V0PEZ8"/>
<dbReference type="OrthoDB" id="348976at2759"/>
<dbReference type="PANTHER" id="PTHR34123">
    <property type="entry name" value="OS04G0578200 PROTEIN"/>
    <property type="match status" value="1"/>
</dbReference>
<dbReference type="Pfam" id="PF10184">
    <property type="entry name" value="DUF2358"/>
    <property type="match status" value="1"/>
</dbReference>
<dbReference type="AlphaFoldDB" id="A0A2V0PEZ8"/>
<proteinExistence type="predicted"/>
<organism evidence="1 2">
    <name type="scientific">Raphidocelis subcapitata</name>
    <dbReference type="NCBI Taxonomy" id="307507"/>
    <lineage>
        <taxon>Eukaryota</taxon>
        <taxon>Viridiplantae</taxon>
        <taxon>Chlorophyta</taxon>
        <taxon>core chlorophytes</taxon>
        <taxon>Chlorophyceae</taxon>
        <taxon>CS clade</taxon>
        <taxon>Sphaeropleales</taxon>
        <taxon>Selenastraceae</taxon>
        <taxon>Raphidocelis</taxon>
    </lineage>
</organism>
<evidence type="ECO:0000313" key="2">
    <source>
        <dbReference type="Proteomes" id="UP000247498"/>
    </source>
</evidence>
<evidence type="ECO:0000313" key="1">
    <source>
        <dbReference type="EMBL" id="GBF98099.1"/>
    </source>
</evidence>
<dbReference type="InParanoid" id="A0A2V0PEZ8"/>
<accession>A0A2V0PEZ8</accession>
<dbReference type="InterPro" id="IPR018790">
    <property type="entry name" value="DUF2358"/>
</dbReference>
<dbReference type="Proteomes" id="UP000247498">
    <property type="component" value="Unassembled WGS sequence"/>
</dbReference>
<protein>
    <submittedName>
        <fullName evidence="1">Uncharacterized protein</fullName>
    </submittedName>
</protein>
<comment type="caution">
    <text evidence="1">The sequence shown here is derived from an EMBL/GenBank/DDBJ whole genome shotgun (WGS) entry which is preliminary data.</text>
</comment>
<keyword evidence="2" id="KW-1185">Reference proteome</keyword>
<sequence length="329" mass="34292">MLPTASGAPVLRPRAQHSLWPLASAPRAAWRGPRCVRARAGDAEKAPAPAAAGKKERELGLGLKAAWGAAELFGDAVAAASGGKAAAAAGGDPVARRSMEEVVASIRGDYELDYFISGAAAMDAYADDCAYSDDFASFSGPGSTARFRKNVANLGALLADVKIDVDSDWAVADNRVTTNWRFQGVVKGLPWKPLLAAAGSTAHVIDPQRGVVVEHIERWKADPREVVARLLRPARTPPGTAWETFMLSLSDGDLQGMWFILSPRTMPVTGLVCLAALLTHLLTGHGLPGSAGSALELACGVLLPVSLVTEVVKFAGGMQGGETGTGGRF</sequence>
<dbReference type="FunCoup" id="A0A2V0PEZ8">
    <property type="interactions" value="402"/>
</dbReference>
<gene>
    <name evidence="1" type="ORF">Rsub_10845</name>
</gene>
<dbReference type="PANTHER" id="PTHR34123:SF1">
    <property type="entry name" value="OS04G0578200 PROTEIN"/>
    <property type="match status" value="1"/>
</dbReference>
<dbReference type="EMBL" id="BDRX01000116">
    <property type="protein sequence ID" value="GBF98099.1"/>
    <property type="molecule type" value="Genomic_DNA"/>
</dbReference>
<reference evidence="1 2" key="1">
    <citation type="journal article" date="2018" name="Sci. Rep.">
        <title>Raphidocelis subcapitata (=Pseudokirchneriella subcapitata) provides an insight into genome evolution and environmental adaptations in the Sphaeropleales.</title>
        <authorList>
            <person name="Suzuki S."/>
            <person name="Yamaguchi H."/>
            <person name="Nakajima N."/>
            <person name="Kawachi M."/>
        </authorList>
    </citation>
    <scope>NUCLEOTIDE SEQUENCE [LARGE SCALE GENOMIC DNA]</scope>
    <source>
        <strain evidence="1 2">NIES-35</strain>
    </source>
</reference>